<dbReference type="AlphaFoldDB" id="A0A9N9NPS9"/>
<proteinExistence type="predicted"/>
<name>A0A9N9NPS9_9GLOM</name>
<accession>A0A9N9NPS9</accession>
<reference evidence="1" key="1">
    <citation type="submission" date="2021-06" db="EMBL/GenBank/DDBJ databases">
        <authorList>
            <person name="Kallberg Y."/>
            <person name="Tangrot J."/>
            <person name="Rosling A."/>
        </authorList>
    </citation>
    <scope>NUCLEOTIDE SEQUENCE</scope>
    <source>
        <strain evidence="1">IN212</strain>
    </source>
</reference>
<dbReference type="OrthoDB" id="2290221at2759"/>
<feature type="non-terminal residue" evidence="1">
    <location>
        <position position="81"/>
    </location>
</feature>
<evidence type="ECO:0000313" key="1">
    <source>
        <dbReference type="EMBL" id="CAG8749615.1"/>
    </source>
</evidence>
<protein>
    <submittedName>
        <fullName evidence="1">4164_t:CDS:1</fullName>
    </submittedName>
</protein>
<dbReference type="Proteomes" id="UP000789396">
    <property type="component" value="Unassembled WGS sequence"/>
</dbReference>
<dbReference type="EMBL" id="CAJVPZ010035689">
    <property type="protein sequence ID" value="CAG8749615.1"/>
    <property type="molecule type" value="Genomic_DNA"/>
</dbReference>
<feature type="non-terminal residue" evidence="1">
    <location>
        <position position="1"/>
    </location>
</feature>
<organism evidence="1 2">
    <name type="scientific">Racocetra fulgida</name>
    <dbReference type="NCBI Taxonomy" id="60492"/>
    <lineage>
        <taxon>Eukaryota</taxon>
        <taxon>Fungi</taxon>
        <taxon>Fungi incertae sedis</taxon>
        <taxon>Mucoromycota</taxon>
        <taxon>Glomeromycotina</taxon>
        <taxon>Glomeromycetes</taxon>
        <taxon>Diversisporales</taxon>
        <taxon>Gigasporaceae</taxon>
        <taxon>Racocetra</taxon>
    </lineage>
</organism>
<comment type="caution">
    <text evidence="1">The sequence shown here is derived from an EMBL/GenBank/DDBJ whole genome shotgun (WGS) entry which is preliminary data.</text>
</comment>
<sequence>LFHDFDSGIPVTDTAARMLQMSYILSSILSDDEKQKDMDRILGFVGMSPSNPSNVQVAIESKASNIASNTANSSDGLLTTT</sequence>
<gene>
    <name evidence="1" type="ORF">RFULGI_LOCUS13501</name>
</gene>
<evidence type="ECO:0000313" key="2">
    <source>
        <dbReference type="Proteomes" id="UP000789396"/>
    </source>
</evidence>
<keyword evidence="2" id="KW-1185">Reference proteome</keyword>